<sequence>MIQFFDSLTRVLSAEELQEFVVVARKIWWKRISFIFKKGFSHPNLIIREARSILDMMSEKNLDQCTSNNQASFQLASWQASSVEWFKINWDGAVDKANGLIGIGVAIRDSSS</sequence>
<comment type="caution">
    <text evidence="1">The sequence shown here is derived from an EMBL/GenBank/DDBJ whole genome shotgun (WGS) entry which is preliminary data.</text>
</comment>
<proteinExistence type="predicted"/>
<gene>
    <name evidence="1" type="ORF">F2P56_007298</name>
</gene>
<protein>
    <recommendedName>
        <fullName evidence="3">RNase H type-1 domain-containing protein</fullName>
    </recommendedName>
</protein>
<dbReference type="EMBL" id="LIHL02000003">
    <property type="protein sequence ID" value="KAF5475498.1"/>
    <property type="molecule type" value="Genomic_DNA"/>
</dbReference>
<dbReference type="Gramene" id="Jr03_18110_p2">
    <property type="protein sequence ID" value="cds.Jr03_18110_p2"/>
    <property type="gene ID" value="Jr03_18110"/>
</dbReference>
<evidence type="ECO:0000313" key="1">
    <source>
        <dbReference type="EMBL" id="KAF5475498.1"/>
    </source>
</evidence>
<organism evidence="1 2">
    <name type="scientific">Juglans regia</name>
    <name type="common">English walnut</name>
    <dbReference type="NCBI Taxonomy" id="51240"/>
    <lineage>
        <taxon>Eukaryota</taxon>
        <taxon>Viridiplantae</taxon>
        <taxon>Streptophyta</taxon>
        <taxon>Embryophyta</taxon>
        <taxon>Tracheophyta</taxon>
        <taxon>Spermatophyta</taxon>
        <taxon>Magnoliopsida</taxon>
        <taxon>eudicotyledons</taxon>
        <taxon>Gunneridae</taxon>
        <taxon>Pentapetalae</taxon>
        <taxon>rosids</taxon>
        <taxon>fabids</taxon>
        <taxon>Fagales</taxon>
        <taxon>Juglandaceae</taxon>
        <taxon>Juglans</taxon>
    </lineage>
</organism>
<accession>A0A833Y1B9</accession>
<dbReference type="AlphaFoldDB" id="A0A833Y1B9"/>
<name>A0A833Y1B9_JUGRE</name>
<reference evidence="1" key="1">
    <citation type="submission" date="2015-10" db="EMBL/GenBank/DDBJ databases">
        <authorList>
            <person name="Martinez-Garcia P.J."/>
            <person name="Crepeau M.W."/>
            <person name="Puiu D."/>
            <person name="Gonzalez-Ibeas D."/>
            <person name="Whalen J."/>
            <person name="Stevens K."/>
            <person name="Paul R."/>
            <person name="Butterfield T."/>
            <person name="Britton M."/>
            <person name="Reagan R."/>
            <person name="Chakraborty S."/>
            <person name="Walawage S.L."/>
            <person name="Vasquez-Gross H.A."/>
            <person name="Cardeno C."/>
            <person name="Famula R."/>
            <person name="Pratt K."/>
            <person name="Kuruganti S."/>
            <person name="Aradhya M.K."/>
            <person name="Leslie C.A."/>
            <person name="Dandekar A.M."/>
            <person name="Salzberg S.L."/>
            <person name="Wegrzyn J.L."/>
            <person name="Langley C.H."/>
            <person name="Neale D.B."/>
        </authorList>
    </citation>
    <scope>NUCLEOTIDE SEQUENCE</scope>
    <source>
        <tissue evidence="1">Leaves</tissue>
    </source>
</reference>
<evidence type="ECO:0008006" key="3">
    <source>
        <dbReference type="Google" id="ProtNLM"/>
    </source>
</evidence>
<reference evidence="1" key="2">
    <citation type="submission" date="2020-03" db="EMBL/GenBank/DDBJ databases">
        <title>Walnut 2.0.</title>
        <authorList>
            <person name="Marrano A."/>
            <person name="Britton M."/>
            <person name="Zimin A.V."/>
            <person name="Zaini P.A."/>
            <person name="Workman R."/>
            <person name="Puiu D."/>
            <person name="Bianco L."/>
            <person name="Allen B.J."/>
            <person name="Troggio M."/>
            <person name="Leslie C.A."/>
            <person name="Timp W."/>
            <person name="Dendekar A."/>
            <person name="Salzberg S.L."/>
            <person name="Neale D.B."/>
        </authorList>
    </citation>
    <scope>NUCLEOTIDE SEQUENCE</scope>
    <source>
        <tissue evidence="1">Leaves</tissue>
    </source>
</reference>
<evidence type="ECO:0000313" key="2">
    <source>
        <dbReference type="Proteomes" id="UP000619265"/>
    </source>
</evidence>
<dbReference type="Proteomes" id="UP000619265">
    <property type="component" value="Unassembled WGS sequence"/>
</dbReference>